<keyword evidence="3" id="KW-1185">Reference proteome</keyword>
<gene>
    <name evidence="2" type="ORF">CPELLU_LOCUS13240</name>
</gene>
<dbReference type="InterPro" id="IPR012337">
    <property type="entry name" value="RNaseH-like_sf"/>
</dbReference>
<dbReference type="EMBL" id="CAJVQA010013805">
    <property type="protein sequence ID" value="CAG8727004.1"/>
    <property type="molecule type" value="Genomic_DNA"/>
</dbReference>
<evidence type="ECO:0000313" key="3">
    <source>
        <dbReference type="Proteomes" id="UP000789759"/>
    </source>
</evidence>
<comment type="caution">
    <text evidence="2">The sequence shown here is derived from an EMBL/GenBank/DDBJ whole genome shotgun (WGS) entry which is preliminary data.</text>
</comment>
<name>A0A9N9IA54_9GLOM</name>
<dbReference type="AlphaFoldDB" id="A0A9N9IA54"/>
<protein>
    <submittedName>
        <fullName evidence="2">3961_t:CDS:1</fullName>
    </submittedName>
</protein>
<dbReference type="OrthoDB" id="2427290at2759"/>
<feature type="compositionally biased region" description="Polar residues" evidence="1">
    <location>
        <begin position="203"/>
        <end position="215"/>
    </location>
</feature>
<sequence length="330" mass="38238">MDNAKIEGIKINCFVSDSAGKYAAASKLSWQRFISKNTNEIKTLSPDIISIIQNSHLWNWLYDLQDLLFPLYCVLNKLQKDVARLYEVAHCFGWLVKVFKNHDNEDFSDHMEQLLLLLSLGLHPNYQLSKFSSKIPKRILCEFLLYQREVFPFNKETYSQFDKNIIDFWESARGLTPELSRLALQLFGICEDISQELEEPFTSNNKIGSQTSNNLPIEPDNPQIKPDDLLTEPSEMTESKLTKAVEITGEGMINDSETSDDKEHWSNVVEDWIETLDLENRLENGEIVSDEPPEFEFCRRMIYLADDPLAKWNLSELFDNSLDAPIFFVF</sequence>
<feature type="region of interest" description="Disordered" evidence="1">
    <location>
        <begin position="203"/>
        <end position="224"/>
    </location>
</feature>
<reference evidence="2" key="1">
    <citation type="submission" date="2021-06" db="EMBL/GenBank/DDBJ databases">
        <authorList>
            <person name="Kallberg Y."/>
            <person name="Tangrot J."/>
            <person name="Rosling A."/>
        </authorList>
    </citation>
    <scope>NUCLEOTIDE SEQUENCE</scope>
    <source>
        <strain evidence="2">FL966</strain>
    </source>
</reference>
<dbReference type="Proteomes" id="UP000789759">
    <property type="component" value="Unassembled WGS sequence"/>
</dbReference>
<dbReference type="SUPFAM" id="SSF53098">
    <property type="entry name" value="Ribonuclease H-like"/>
    <property type="match status" value="1"/>
</dbReference>
<accession>A0A9N9IA54</accession>
<proteinExistence type="predicted"/>
<evidence type="ECO:0000256" key="1">
    <source>
        <dbReference type="SAM" id="MobiDB-lite"/>
    </source>
</evidence>
<evidence type="ECO:0000313" key="2">
    <source>
        <dbReference type="EMBL" id="CAG8727004.1"/>
    </source>
</evidence>
<organism evidence="2 3">
    <name type="scientific">Cetraspora pellucida</name>
    <dbReference type="NCBI Taxonomy" id="1433469"/>
    <lineage>
        <taxon>Eukaryota</taxon>
        <taxon>Fungi</taxon>
        <taxon>Fungi incertae sedis</taxon>
        <taxon>Mucoromycota</taxon>
        <taxon>Glomeromycotina</taxon>
        <taxon>Glomeromycetes</taxon>
        <taxon>Diversisporales</taxon>
        <taxon>Gigasporaceae</taxon>
        <taxon>Cetraspora</taxon>
    </lineage>
</organism>